<proteinExistence type="predicted"/>
<accession>A0AAU9UBM6</accession>
<evidence type="ECO:0000313" key="4">
    <source>
        <dbReference type="Proteomes" id="UP001153954"/>
    </source>
</evidence>
<name>A0AAU9UBM6_EUPED</name>
<feature type="signal peptide" evidence="2">
    <location>
        <begin position="1"/>
        <end position="18"/>
    </location>
</feature>
<dbReference type="Proteomes" id="UP001153954">
    <property type="component" value="Unassembled WGS sequence"/>
</dbReference>
<keyword evidence="2" id="KW-0732">Signal</keyword>
<organism evidence="3 4">
    <name type="scientific">Euphydryas editha</name>
    <name type="common">Edith's checkerspot</name>
    <dbReference type="NCBI Taxonomy" id="104508"/>
    <lineage>
        <taxon>Eukaryota</taxon>
        <taxon>Metazoa</taxon>
        <taxon>Ecdysozoa</taxon>
        <taxon>Arthropoda</taxon>
        <taxon>Hexapoda</taxon>
        <taxon>Insecta</taxon>
        <taxon>Pterygota</taxon>
        <taxon>Neoptera</taxon>
        <taxon>Endopterygota</taxon>
        <taxon>Lepidoptera</taxon>
        <taxon>Glossata</taxon>
        <taxon>Ditrysia</taxon>
        <taxon>Papilionoidea</taxon>
        <taxon>Nymphalidae</taxon>
        <taxon>Nymphalinae</taxon>
        <taxon>Euphydryas</taxon>
    </lineage>
</organism>
<reference evidence="3" key="1">
    <citation type="submission" date="2022-03" db="EMBL/GenBank/DDBJ databases">
        <authorList>
            <person name="Tunstrom K."/>
        </authorList>
    </citation>
    <scope>NUCLEOTIDE SEQUENCE</scope>
</reference>
<protein>
    <submittedName>
        <fullName evidence="3">Uncharacterized protein</fullName>
    </submittedName>
</protein>
<feature type="chain" id="PRO_5043370169" evidence="2">
    <location>
        <begin position="19"/>
        <end position="282"/>
    </location>
</feature>
<evidence type="ECO:0000313" key="3">
    <source>
        <dbReference type="EMBL" id="CAH2096431.1"/>
    </source>
</evidence>
<sequence>MTCRLIVVILLIVPFIHCQKLITILSDFTNDKDVKFFKTTLPWIVENVGSDISLKFHFKDSGTNSGPRQCNLLQLTKNTYLQADYLSCLAKSNTQEECVKDLPIKSYQFKRCLRTNVKNFVINAEREFRKIKIDATPIIILPRRRVLTDTLPQNILQSICSLYPKISRQPIGCIMTSPFPDEKEKPDENIETDDSVKETTVSPEKKQTTQQEENSEGDTEPKEEKHPKENSTPKSETNLEEKKQPGDNSTSENETNPEEETQPNDNTAPPEVETKPKELNTT</sequence>
<comment type="caution">
    <text evidence="3">The sequence shown here is derived from an EMBL/GenBank/DDBJ whole genome shotgun (WGS) entry which is preliminary data.</text>
</comment>
<dbReference type="AlphaFoldDB" id="A0AAU9UBM6"/>
<feature type="compositionally biased region" description="Basic and acidic residues" evidence="1">
    <location>
        <begin position="272"/>
        <end position="282"/>
    </location>
</feature>
<gene>
    <name evidence="3" type="ORF">EEDITHA_LOCUS11773</name>
</gene>
<evidence type="ECO:0000256" key="2">
    <source>
        <dbReference type="SAM" id="SignalP"/>
    </source>
</evidence>
<feature type="region of interest" description="Disordered" evidence="1">
    <location>
        <begin position="174"/>
        <end position="282"/>
    </location>
</feature>
<feature type="compositionally biased region" description="Basic and acidic residues" evidence="1">
    <location>
        <begin position="219"/>
        <end position="245"/>
    </location>
</feature>
<dbReference type="EMBL" id="CAKOGL010000016">
    <property type="protein sequence ID" value="CAH2096431.1"/>
    <property type="molecule type" value="Genomic_DNA"/>
</dbReference>
<evidence type="ECO:0000256" key="1">
    <source>
        <dbReference type="SAM" id="MobiDB-lite"/>
    </source>
</evidence>
<keyword evidence="4" id="KW-1185">Reference proteome</keyword>
<feature type="compositionally biased region" description="Polar residues" evidence="1">
    <location>
        <begin position="198"/>
        <end position="212"/>
    </location>
</feature>